<protein>
    <submittedName>
        <fullName evidence="2">Uncharacterized protein</fullName>
    </submittedName>
</protein>
<name>A0AAV9UVF0_9PEZI</name>
<organism evidence="2 3">
    <name type="scientific">Orbilia brochopaga</name>
    <dbReference type="NCBI Taxonomy" id="3140254"/>
    <lineage>
        <taxon>Eukaryota</taxon>
        <taxon>Fungi</taxon>
        <taxon>Dikarya</taxon>
        <taxon>Ascomycota</taxon>
        <taxon>Pezizomycotina</taxon>
        <taxon>Orbiliomycetes</taxon>
        <taxon>Orbiliales</taxon>
        <taxon>Orbiliaceae</taxon>
        <taxon>Orbilia</taxon>
    </lineage>
</organism>
<evidence type="ECO:0000313" key="2">
    <source>
        <dbReference type="EMBL" id="KAK6349920.1"/>
    </source>
</evidence>
<evidence type="ECO:0000256" key="1">
    <source>
        <dbReference type="SAM" id="MobiDB-lite"/>
    </source>
</evidence>
<proteinExistence type="predicted"/>
<keyword evidence="3" id="KW-1185">Reference proteome</keyword>
<sequence length="235" mass="25602">MSLQATVDKNNEIFQSFLKTLTIDTSKDGNSHISAANQNNSYQNNGYENSGYQNDYSAATSQTNTNHSFTATAKATPGGYLQYSNDGRRRGDYYRPIYDDNAAWPPRRIHNSQVDPNEGFASSAQTGVHVGGQVSYSEYTGPSSYNNLRNQDSSSVRSDYDAAAVDDGSSSMPMDQDDEIDDEDYQPAEADGYLDYGGIDEQADEHDGRLQTEIAQGLAWVVGNHEGVNNGQSGG</sequence>
<dbReference type="EMBL" id="JAVHNQ010000004">
    <property type="protein sequence ID" value="KAK6349920.1"/>
    <property type="molecule type" value="Genomic_DNA"/>
</dbReference>
<dbReference type="AlphaFoldDB" id="A0AAV9UVF0"/>
<evidence type="ECO:0000313" key="3">
    <source>
        <dbReference type="Proteomes" id="UP001375240"/>
    </source>
</evidence>
<feature type="compositionally biased region" description="Polar residues" evidence="1">
    <location>
        <begin position="140"/>
        <end position="157"/>
    </location>
</feature>
<accession>A0AAV9UVF0</accession>
<comment type="caution">
    <text evidence="2">The sequence shown here is derived from an EMBL/GenBank/DDBJ whole genome shotgun (WGS) entry which is preliminary data.</text>
</comment>
<reference evidence="2 3" key="1">
    <citation type="submission" date="2019-10" db="EMBL/GenBank/DDBJ databases">
        <authorList>
            <person name="Palmer J.M."/>
        </authorList>
    </citation>
    <scope>NUCLEOTIDE SEQUENCE [LARGE SCALE GENOMIC DNA]</scope>
    <source>
        <strain evidence="2 3">TWF696</strain>
    </source>
</reference>
<feature type="compositionally biased region" description="Acidic residues" evidence="1">
    <location>
        <begin position="175"/>
        <end position="186"/>
    </location>
</feature>
<feature type="region of interest" description="Disordered" evidence="1">
    <location>
        <begin position="140"/>
        <end position="200"/>
    </location>
</feature>
<gene>
    <name evidence="2" type="ORF">TWF696_006179</name>
</gene>
<dbReference type="Proteomes" id="UP001375240">
    <property type="component" value="Unassembled WGS sequence"/>
</dbReference>